<dbReference type="RefSeq" id="WP_013267666.1">
    <property type="nucleotide sequence ID" value="NC_014375.1"/>
</dbReference>
<dbReference type="AlphaFoldDB" id="D9QJ37"/>
<name>D9QJ37_BRESC</name>
<dbReference type="EMBL" id="CP002102">
    <property type="protein sequence ID" value="ADK99561.1"/>
    <property type="molecule type" value="Genomic_DNA"/>
</dbReference>
<evidence type="ECO:0000313" key="1">
    <source>
        <dbReference type="EMBL" id="ADK99561.1"/>
    </source>
</evidence>
<dbReference type="OrthoDB" id="7207001at2"/>
<sequence>MTPDPAARLLAPLQGLDLTSADGRAGIGCLLAEIERLAPGAILRQAATLQLRSLGCPASPSSRTGR</sequence>
<organism evidence="1 2">
    <name type="scientific">Brevundimonas subvibrioides (strain ATCC 15264 / DSM 4735 / LMG 14903 / NBRC 16000 / CB 81)</name>
    <name type="common">Caulobacter subvibrioides</name>
    <dbReference type="NCBI Taxonomy" id="633149"/>
    <lineage>
        <taxon>Bacteria</taxon>
        <taxon>Pseudomonadati</taxon>
        <taxon>Pseudomonadota</taxon>
        <taxon>Alphaproteobacteria</taxon>
        <taxon>Caulobacterales</taxon>
        <taxon>Caulobacteraceae</taxon>
        <taxon>Brevundimonas</taxon>
    </lineage>
</organism>
<proteinExistence type="predicted"/>
<accession>D9QJ37</accession>
<dbReference type="STRING" id="633149.Bresu_0247"/>
<dbReference type="HOGENOM" id="CLU_2822654_0_0_5"/>
<gene>
    <name evidence="1" type="ordered locus">Bresu_0247</name>
</gene>
<dbReference type="InParanoid" id="D9QJ37"/>
<evidence type="ECO:0000313" key="2">
    <source>
        <dbReference type="Proteomes" id="UP000002696"/>
    </source>
</evidence>
<protein>
    <submittedName>
        <fullName evidence="1">Uncharacterized protein</fullName>
    </submittedName>
</protein>
<reference evidence="2" key="1">
    <citation type="journal article" date="2011" name="J. Bacteriol.">
        <title>Genome sequences of eight morphologically diverse alphaproteobacteria.</title>
        <authorList>
            <consortium name="US DOE Joint Genome Institute"/>
            <person name="Brown P.J."/>
            <person name="Kysela D.T."/>
            <person name="Buechlein A."/>
            <person name="Hemmerich C."/>
            <person name="Brun Y.V."/>
        </authorList>
    </citation>
    <scope>NUCLEOTIDE SEQUENCE [LARGE SCALE GENOMIC DNA]</scope>
    <source>
        <strain evidence="2">ATCC 15264 / DSM 4735 / LMG 14903 / NBRC 16000 / CB 81</strain>
    </source>
</reference>
<dbReference type="Proteomes" id="UP000002696">
    <property type="component" value="Chromosome"/>
</dbReference>
<keyword evidence="2" id="KW-1185">Reference proteome</keyword>
<dbReference type="KEGG" id="bsb:Bresu_0247"/>